<evidence type="ECO:0000313" key="2">
    <source>
        <dbReference type="EMBL" id="SEJ79888.1"/>
    </source>
</evidence>
<dbReference type="Proteomes" id="UP000199403">
    <property type="component" value="Unassembled WGS sequence"/>
</dbReference>
<name>A0A1H7BR07_9BACT</name>
<organism evidence="2 3">
    <name type="scientific">Cyclobacterium xiamenense</name>
    <dbReference type="NCBI Taxonomy" id="1297121"/>
    <lineage>
        <taxon>Bacteria</taxon>
        <taxon>Pseudomonadati</taxon>
        <taxon>Bacteroidota</taxon>
        <taxon>Cytophagia</taxon>
        <taxon>Cytophagales</taxon>
        <taxon>Cyclobacteriaceae</taxon>
        <taxon>Cyclobacterium</taxon>
    </lineage>
</organism>
<dbReference type="NCBIfam" id="NF002542">
    <property type="entry name" value="PRK02101.1-3"/>
    <property type="match status" value="1"/>
</dbReference>
<dbReference type="OrthoDB" id="9777133at2"/>
<gene>
    <name evidence="2" type="ORF">SAMN05192553_11427</name>
</gene>
<dbReference type="AlphaFoldDB" id="A0A1H7BR07"/>
<reference evidence="3" key="1">
    <citation type="submission" date="2016-10" db="EMBL/GenBank/DDBJ databases">
        <authorList>
            <person name="Varghese N."/>
            <person name="Submissions S."/>
        </authorList>
    </citation>
    <scope>NUCLEOTIDE SEQUENCE [LARGE SCALE GENOMIC DNA]</scope>
    <source>
        <strain evidence="3">IBRC-M 10761</strain>
    </source>
</reference>
<comment type="similarity">
    <text evidence="1">Belongs to the UPF0246 family.</text>
</comment>
<protein>
    <recommendedName>
        <fullName evidence="1">UPF0246 protein SAMN05192553_11427</fullName>
    </recommendedName>
</protein>
<keyword evidence="3" id="KW-1185">Reference proteome</keyword>
<dbReference type="GO" id="GO:0033194">
    <property type="term" value="P:response to hydroperoxide"/>
    <property type="evidence" value="ECO:0007669"/>
    <property type="project" value="TreeGrafter"/>
</dbReference>
<dbReference type="InterPro" id="IPR005583">
    <property type="entry name" value="YaaA"/>
</dbReference>
<dbReference type="HAMAP" id="MF_00652">
    <property type="entry name" value="UPF0246"/>
    <property type="match status" value="1"/>
</dbReference>
<dbReference type="STRING" id="1416801.SAMN05192553_11427"/>
<evidence type="ECO:0000313" key="3">
    <source>
        <dbReference type="Proteomes" id="UP000199403"/>
    </source>
</evidence>
<dbReference type="RefSeq" id="WP_092178803.1">
    <property type="nucleotide sequence ID" value="NZ_FNZH01000014.1"/>
</dbReference>
<proteinExistence type="inferred from homology"/>
<evidence type="ECO:0000256" key="1">
    <source>
        <dbReference type="HAMAP-Rule" id="MF_00652"/>
    </source>
</evidence>
<accession>A0A1H7BR07</accession>
<dbReference type="PANTHER" id="PTHR30283:SF4">
    <property type="entry name" value="PEROXIDE STRESS RESISTANCE PROTEIN YAAA"/>
    <property type="match status" value="1"/>
</dbReference>
<dbReference type="GO" id="GO:0005829">
    <property type="term" value="C:cytosol"/>
    <property type="evidence" value="ECO:0007669"/>
    <property type="project" value="TreeGrafter"/>
</dbReference>
<dbReference type="Pfam" id="PF03883">
    <property type="entry name" value="H2O2_YaaD"/>
    <property type="match status" value="1"/>
</dbReference>
<sequence>MIVVISPAKTLDYSTTEVPLASQPQFQKETKELVGIMKKKSGKSLQQLMGISENLAELNEARYRQFADAYTRENAKQALLAFKGDVYMHIDVESFSAADFAFAQDHLRILSGLYGLLRPMDLIQPYRLEMGISLKNKKSKNLYGFWGEKIAAALNEAAAGQPIINLASKEYFKAVDVKALQTTVIHPIFLEFKNGSYKNIGIFSKQARGMMTDFIVRNRLADPEQLKTFNQGGYEYAENKSTADEWVFIR</sequence>
<dbReference type="EMBL" id="FNZH01000014">
    <property type="protein sequence ID" value="SEJ79888.1"/>
    <property type="molecule type" value="Genomic_DNA"/>
</dbReference>
<dbReference type="PANTHER" id="PTHR30283">
    <property type="entry name" value="PEROXIDE STRESS RESPONSE PROTEIN YAAA"/>
    <property type="match status" value="1"/>
</dbReference>